<evidence type="ECO:0000313" key="1">
    <source>
        <dbReference type="EMBL" id="CAB5160676.1"/>
    </source>
</evidence>
<accession>A0A6J7W7Q6</accession>
<gene>
    <name evidence="1" type="ORF">UFOPK4444_01272</name>
</gene>
<organism evidence="1">
    <name type="scientific">freshwater metagenome</name>
    <dbReference type="NCBI Taxonomy" id="449393"/>
    <lineage>
        <taxon>unclassified sequences</taxon>
        <taxon>metagenomes</taxon>
        <taxon>ecological metagenomes</taxon>
    </lineage>
</organism>
<dbReference type="EMBL" id="CAFBRZ010000098">
    <property type="protein sequence ID" value="CAB5160676.1"/>
    <property type="molecule type" value="Genomic_DNA"/>
</dbReference>
<protein>
    <submittedName>
        <fullName evidence="1">Unannotated protein</fullName>
    </submittedName>
</protein>
<reference evidence="1" key="1">
    <citation type="submission" date="2020-05" db="EMBL/GenBank/DDBJ databases">
        <authorList>
            <person name="Chiriac C."/>
            <person name="Salcher M."/>
            <person name="Ghai R."/>
            <person name="Kavagutti S V."/>
        </authorList>
    </citation>
    <scope>NUCLEOTIDE SEQUENCE</scope>
</reference>
<name>A0A6J7W7Q6_9ZZZZ</name>
<proteinExistence type="predicted"/>
<sequence length="57" mass="6672">MKSIARLKVNEGFISEPSTSVATQLFNQYWDARSFGAKQEMKSSHWEEYINQREITC</sequence>
<dbReference type="AlphaFoldDB" id="A0A6J7W7Q6"/>